<evidence type="ECO:0000256" key="3">
    <source>
        <dbReference type="ARBA" id="ARBA00023163"/>
    </source>
</evidence>
<dbReference type="SUPFAM" id="SSF48498">
    <property type="entry name" value="Tetracyclin repressor-like, C-terminal domain"/>
    <property type="match status" value="1"/>
</dbReference>
<dbReference type="GO" id="GO:0000976">
    <property type="term" value="F:transcription cis-regulatory region binding"/>
    <property type="evidence" value="ECO:0007669"/>
    <property type="project" value="TreeGrafter"/>
</dbReference>
<protein>
    <submittedName>
        <fullName evidence="4">TetR family transcriptional regulator</fullName>
    </submittedName>
</protein>
<dbReference type="PANTHER" id="PTHR30055">
    <property type="entry name" value="HTH-TYPE TRANSCRIPTIONAL REGULATOR RUTR"/>
    <property type="match status" value="1"/>
</dbReference>
<dbReference type="Proteomes" id="UP000312512">
    <property type="component" value="Unassembled WGS sequence"/>
</dbReference>
<evidence type="ECO:0000313" key="5">
    <source>
        <dbReference type="Proteomes" id="UP000312512"/>
    </source>
</evidence>
<keyword evidence="2" id="KW-0238">DNA-binding</keyword>
<keyword evidence="3" id="KW-0804">Transcription</keyword>
<dbReference type="Pfam" id="PF21597">
    <property type="entry name" value="TetR_C_43"/>
    <property type="match status" value="1"/>
</dbReference>
<accession>A0A5C4WKW9</accession>
<dbReference type="OrthoDB" id="9795011at2"/>
<reference evidence="4 5" key="1">
    <citation type="submission" date="2019-10" db="EMBL/GenBank/DDBJ databases">
        <title>Nonomuraea sp. nov., isolated from Phyllanthus amarus.</title>
        <authorList>
            <person name="Klykleung N."/>
            <person name="Tanasupawat S."/>
        </authorList>
    </citation>
    <scope>NUCLEOTIDE SEQUENCE [LARGE SCALE GENOMIC DNA]</scope>
    <source>
        <strain evidence="4 5">PA1-10</strain>
    </source>
</reference>
<keyword evidence="1" id="KW-0805">Transcription regulation</keyword>
<dbReference type="PROSITE" id="PS50977">
    <property type="entry name" value="HTH_TETR_2"/>
    <property type="match status" value="1"/>
</dbReference>
<dbReference type="EMBL" id="VDLX02000005">
    <property type="protein sequence ID" value="KAB8194695.1"/>
    <property type="molecule type" value="Genomic_DNA"/>
</dbReference>
<dbReference type="InterPro" id="IPR036271">
    <property type="entry name" value="Tet_transcr_reg_TetR-rel_C_sf"/>
</dbReference>
<dbReference type="InterPro" id="IPR009057">
    <property type="entry name" value="Homeodomain-like_sf"/>
</dbReference>
<dbReference type="Gene3D" id="1.10.357.10">
    <property type="entry name" value="Tetracycline Repressor, domain 2"/>
    <property type="match status" value="1"/>
</dbReference>
<name>A0A5C4WKW9_9ACTN</name>
<sequence>MRRPTKADRPVTLRLAPNRTGWSPWGVDWRAEGRPMTETTSAGPSRSDAVRNRRLLLDAAAEAFAECGADVSIGEIAQRAGVGKGTVFRHFSSKEELLAAIVLGMLDELIETATKLLTAGDPGAALREFMAAGVRSFVRDRAFCEVVGRPSVRHPQVREAIDRLCDVVEELTARARQEGAARPDLTGTDVVLLLSGIQHTAAPLLAAEPQAWHRYLDLVLDGVAASTGRSLPYPPPRHLSLTDLNPGER</sequence>
<comment type="caution">
    <text evidence="4">The sequence shown here is derived from an EMBL/GenBank/DDBJ whole genome shotgun (WGS) entry which is preliminary data.</text>
</comment>
<dbReference type="SUPFAM" id="SSF46689">
    <property type="entry name" value="Homeodomain-like"/>
    <property type="match status" value="1"/>
</dbReference>
<dbReference type="Pfam" id="PF00440">
    <property type="entry name" value="TetR_N"/>
    <property type="match status" value="1"/>
</dbReference>
<dbReference type="GO" id="GO:0003700">
    <property type="term" value="F:DNA-binding transcription factor activity"/>
    <property type="evidence" value="ECO:0007669"/>
    <property type="project" value="TreeGrafter"/>
</dbReference>
<keyword evidence="5" id="KW-1185">Reference proteome</keyword>
<evidence type="ECO:0000256" key="2">
    <source>
        <dbReference type="ARBA" id="ARBA00023125"/>
    </source>
</evidence>
<dbReference type="InterPro" id="IPR001647">
    <property type="entry name" value="HTH_TetR"/>
</dbReference>
<gene>
    <name evidence="4" type="ORF">FH608_016060</name>
</gene>
<dbReference type="PANTHER" id="PTHR30055:SF234">
    <property type="entry name" value="HTH-TYPE TRANSCRIPTIONAL REGULATOR BETI"/>
    <property type="match status" value="1"/>
</dbReference>
<evidence type="ECO:0000256" key="1">
    <source>
        <dbReference type="ARBA" id="ARBA00023015"/>
    </source>
</evidence>
<evidence type="ECO:0000313" key="4">
    <source>
        <dbReference type="EMBL" id="KAB8194695.1"/>
    </source>
</evidence>
<dbReference type="AlphaFoldDB" id="A0A5C4WKW9"/>
<dbReference type="InterPro" id="IPR049445">
    <property type="entry name" value="TetR_SbtR-like_C"/>
</dbReference>
<organism evidence="4 5">
    <name type="scientific">Nonomuraea phyllanthi</name>
    <dbReference type="NCBI Taxonomy" id="2219224"/>
    <lineage>
        <taxon>Bacteria</taxon>
        <taxon>Bacillati</taxon>
        <taxon>Actinomycetota</taxon>
        <taxon>Actinomycetes</taxon>
        <taxon>Streptosporangiales</taxon>
        <taxon>Streptosporangiaceae</taxon>
        <taxon>Nonomuraea</taxon>
    </lineage>
</organism>
<dbReference type="InterPro" id="IPR050109">
    <property type="entry name" value="HTH-type_TetR-like_transc_reg"/>
</dbReference>
<dbReference type="PRINTS" id="PR00455">
    <property type="entry name" value="HTHTETR"/>
</dbReference>
<proteinExistence type="predicted"/>